<sequence>MPGAEQPSTDALAERQVCPLVRAGPLGGYDPLAIAHEKQMVSSDGDRHRVPPGEKVVRAEANPLWPVRLSHRDKRPARGDRR</sequence>
<accession>A0AAE8L8N3</accession>
<gene>
    <name evidence="2" type="ORF">MCBMB27_02734</name>
    <name evidence="3" type="ORF">SAMN05192567_12527</name>
</gene>
<protein>
    <submittedName>
        <fullName evidence="3">Uncharacterized protein</fullName>
    </submittedName>
</protein>
<proteinExistence type="predicted"/>
<name>A0AAE8L8N3_9HYPH</name>
<keyword evidence="4" id="KW-1185">Reference proteome</keyword>
<feature type="compositionally biased region" description="Basic and acidic residues" evidence="1">
    <location>
        <begin position="40"/>
        <end position="58"/>
    </location>
</feature>
<reference evidence="3 5" key="2">
    <citation type="submission" date="2016-10" db="EMBL/GenBank/DDBJ databases">
        <authorList>
            <person name="Varghese N."/>
            <person name="Submissions S."/>
        </authorList>
    </citation>
    <scope>NUCLEOTIDE SEQUENCE [LARGE SCALE GENOMIC DNA]</scope>
    <source>
        <strain evidence="3 5">CBMB27</strain>
    </source>
</reference>
<evidence type="ECO:0000313" key="4">
    <source>
        <dbReference type="Proteomes" id="UP000185487"/>
    </source>
</evidence>
<dbReference type="EMBL" id="CP015367">
    <property type="protein sequence ID" value="APT32025.1"/>
    <property type="molecule type" value="Genomic_DNA"/>
</dbReference>
<dbReference type="Proteomes" id="UP000185487">
    <property type="component" value="Chromosome"/>
</dbReference>
<dbReference type="Proteomes" id="UP000199140">
    <property type="component" value="Unassembled WGS sequence"/>
</dbReference>
<dbReference type="EMBL" id="FOPK01000025">
    <property type="protein sequence ID" value="SFH44242.1"/>
    <property type="molecule type" value="Genomic_DNA"/>
</dbReference>
<reference evidence="2 4" key="1">
    <citation type="submission" date="2016-04" db="EMBL/GenBank/DDBJ databases">
        <title>Complete genome sequencing and analysis of CBMB27, Methylobacterium phyllosphaerae isolated from leaf tissues of rice (Oryza sativa L.).</title>
        <authorList>
            <person name="Lee Y."/>
            <person name="Hwangbo K."/>
            <person name="Chung H."/>
            <person name="Yoo J."/>
            <person name="Kim K.Y."/>
            <person name="Sa T.M."/>
            <person name="Um Y."/>
            <person name="Madhaiyan M."/>
        </authorList>
    </citation>
    <scope>NUCLEOTIDE SEQUENCE [LARGE SCALE GENOMIC DNA]</scope>
    <source>
        <strain evidence="2 4">CBMB27</strain>
    </source>
</reference>
<evidence type="ECO:0000256" key="1">
    <source>
        <dbReference type="SAM" id="MobiDB-lite"/>
    </source>
</evidence>
<evidence type="ECO:0000313" key="2">
    <source>
        <dbReference type="EMBL" id="APT32025.1"/>
    </source>
</evidence>
<feature type="region of interest" description="Disordered" evidence="1">
    <location>
        <begin position="40"/>
        <end position="62"/>
    </location>
</feature>
<dbReference type="KEGG" id="mphy:MCBMB27_02734"/>
<organism evidence="3 5">
    <name type="scientific">Methylobacterium phyllosphaerae</name>
    <dbReference type="NCBI Taxonomy" id="418223"/>
    <lineage>
        <taxon>Bacteria</taxon>
        <taxon>Pseudomonadati</taxon>
        <taxon>Pseudomonadota</taxon>
        <taxon>Alphaproteobacteria</taxon>
        <taxon>Hyphomicrobiales</taxon>
        <taxon>Methylobacteriaceae</taxon>
        <taxon>Methylobacterium</taxon>
    </lineage>
</organism>
<evidence type="ECO:0000313" key="5">
    <source>
        <dbReference type="Proteomes" id="UP000199140"/>
    </source>
</evidence>
<evidence type="ECO:0000313" key="3">
    <source>
        <dbReference type="EMBL" id="SFH44242.1"/>
    </source>
</evidence>
<dbReference type="AlphaFoldDB" id="A0AAE8L8N3"/>